<reference evidence="7 8" key="1">
    <citation type="submission" date="2019-03" db="EMBL/GenBank/DDBJ databases">
        <title>Genomic Encyclopedia of Type Strains, Phase IV (KMG-IV): sequencing the most valuable type-strain genomes for metagenomic binning, comparative biology and taxonomic classification.</title>
        <authorList>
            <person name="Goeker M."/>
        </authorList>
    </citation>
    <scope>NUCLEOTIDE SEQUENCE [LARGE SCALE GENOMIC DNA]</scope>
    <source>
        <strain evidence="7 8">DSM 25903</strain>
    </source>
</reference>
<evidence type="ECO:0000256" key="5">
    <source>
        <dbReference type="ARBA" id="ARBA00022833"/>
    </source>
</evidence>
<evidence type="ECO:0000256" key="4">
    <source>
        <dbReference type="ARBA" id="ARBA00022801"/>
    </source>
</evidence>
<evidence type="ECO:0000259" key="6">
    <source>
        <dbReference type="SMART" id="SM00849"/>
    </source>
</evidence>
<dbReference type="Proteomes" id="UP000295122">
    <property type="component" value="Unassembled WGS sequence"/>
</dbReference>
<sequence length="261" mass="28573">MNAPTPAVAPDLGTGGYLVDILVHGYPGKSVCHGGLGWSTIALLRGHGRIALVDVGCFGQRDPILKGLARVGLTPADVTDVILSHSHWDHSVNWVMFPKARIVIGEEELAWSLAEPWGTTPVPELYVRELDRSPKTVRVKAGDEVLPGITCHHAPGHTPGHLVFVLEGEKRDLILTGDAAKNRAEILSLEADMTYDPAVSRASMEAIWTMWRKRPGTILVPGHDMPMVLDADEPRYLRGQEAAISSWFDRTLDKTTLFQLV</sequence>
<dbReference type="InterPro" id="IPR001279">
    <property type="entry name" value="Metallo-B-lactamas"/>
</dbReference>
<organism evidence="7 8">
    <name type="scientific">Enterovirga rhinocerotis</name>
    <dbReference type="NCBI Taxonomy" id="1339210"/>
    <lineage>
        <taxon>Bacteria</taxon>
        <taxon>Pseudomonadati</taxon>
        <taxon>Pseudomonadota</taxon>
        <taxon>Alphaproteobacteria</taxon>
        <taxon>Hyphomicrobiales</taxon>
        <taxon>Methylobacteriaceae</taxon>
        <taxon>Enterovirga</taxon>
    </lineage>
</organism>
<dbReference type="InterPro" id="IPR036866">
    <property type="entry name" value="RibonucZ/Hydroxyglut_hydro"/>
</dbReference>
<evidence type="ECO:0000313" key="8">
    <source>
        <dbReference type="Proteomes" id="UP000295122"/>
    </source>
</evidence>
<dbReference type="SUPFAM" id="SSF56281">
    <property type="entry name" value="Metallo-hydrolase/oxidoreductase"/>
    <property type="match status" value="1"/>
</dbReference>
<dbReference type="GO" id="GO:0046872">
    <property type="term" value="F:metal ion binding"/>
    <property type="evidence" value="ECO:0007669"/>
    <property type="project" value="UniProtKB-KW"/>
</dbReference>
<dbReference type="Pfam" id="PF00753">
    <property type="entry name" value="Lactamase_B"/>
    <property type="match status" value="1"/>
</dbReference>
<dbReference type="InterPro" id="IPR051013">
    <property type="entry name" value="MBL_superfamily_lactonases"/>
</dbReference>
<comment type="caution">
    <text evidence="7">The sequence shown here is derived from an EMBL/GenBank/DDBJ whole genome shotgun (WGS) entry which is preliminary data.</text>
</comment>
<keyword evidence="3" id="KW-0479">Metal-binding</keyword>
<dbReference type="AlphaFoldDB" id="A0A4R7BW77"/>
<dbReference type="Gene3D" id="3.60.15.10">
    <property type="entry name" value="Ribonuclease Z/Hydroxyacylglutathione hydrolase-like"/>
    <property type="match status" value="1"/>
</dbReference>
<accession>A0A4R7BW77</accession>
<evidence type="ECO:0000256" key="3">
    <source>
        <dbReference type="ARBA" id="ARBA00022723"/>
    </source>
</evidence>
<feature type="domain" description="Metallo-beta-lactamase" evidence="6">
    <location>
        <begin position="38"/>
        <end position="223"/>
    </location>
</feature>
<comment type="cofactor">
    <cofactor evidence="1">
        <name>Zn(2+)</name>
        <dbReference type="ChEBI" id="CHEBI:29105"/>
    </cofactor>
</comment>
<dbReference type="EMBL" id="SNZR01000013">
    <property type="protein sequence ID" value="TDR90120.1"/>
    <property type="molecule type" value="Genomic_DNA"/>
</dbReference>
<protein>
    <submittedName>
        <fullName evidence="7">Glyoxylase-like metal-dependent hydrolase (Beta-lactamase superfamily II)</fullName>
    </submittedName>
</protein>
<dbReference type="PANTHER" id="PTHR42978">
    <property type="entry name" value="QUORUM-QUENCHING LACTONASE YTNP-RELATED-RELATED"/>
    <property type="match status" value="1"/>
</dbReference>
<proteinExistence type="inferred from homology"/>
<name>A0A4R7BW77_9HYPH</name>
<evidence type="ECO:0000256" key="2">
    <source>
        <dbReference type="ARBA" id="ARBA00007749"/>
    </source>
</evidence>
<dbReference type="OrthoDB" id="9773738at2"/>
<dbReference type="RefSeq" id="WP_133771264.1">
    <property type="nucleotide sequence ID" value="NZ_SNZR01000013.1"/>
</dbReference>
<gene>
    <name evidence="7" type="ORF">EV668_2962</name>
</gene>
<keyword evidence="8" id="KW-1185">Reference proteome</keyword>
<comment type="similarity">
    <text evidence="2">Belongs to the metallo-beta-lactamase superfamily.</text>
</comment>
<dbReference type="PANTHER" id="PTHR42978:SF2">
    <property type="entry name" value="102 KBASES UNSTABLE REGION: FROM 1 TO 119443"/>
    <property type="match status" value="1"/>
</dbReference>
<evidence type="ECO:0000256" key="1">
    <source>
        <dbReference type="ARBA" id="ARBA00001947"/>
    </source>
</evidence>
<dbReference type="SMART" id="SM00849">
    <property type="entry name" value="Lactamase_B"/>
    <property type="match status" value="1"/>
</dbReference>
<keyword evidence="5" id="KW-0862">Zinc</keyword>
<keyword evidence="4 7" id="KW-0378">Hydrolase</keyword>
<evidence type="ECO:0000313" key="7">
    <source>
        <dbReference type="EMBL" id="TDR90120.1"/>
    </source>
</evidence>
<dbReference type="GO" id="GO:0016787">
    <property type="term" value="F:hydrolase activity"/>
    <property type="evidence" value="ECO:0007669"/>
    <property type="project" value="UniProtKB-KW"/>
</dbReference>